<dbReference type="InterPro" id="IPR028941">
    <property type="entry name" value="WHIM2_dom"/>
</dbReference>
<feature type="compositionally biased region" description="Basic and acidic residues" evidence="5">
    <location>
        <begin position="587"/>
        <end position="599"/>
    </location>
</feature>
<dbReference type="PROSITE" id="PS50827">
    <property type="entry name" value="DDT"/>
    <property type="match status" value="1"/>
</dbReference>
<dbReference type="InterPro" id="IPR018501">
    <property type="entry name" value="DDT_dom"/>
</dbReference>
<feature type="region of interest" description="Disordered" evidence="5">
    <location>
        <begin position="473"/>
        <end position="507"/>
    </location>
</feature>
<evidence type="ECO:0000256" key="2">
    <source>
        <dbReference type="ARBA" id="ARBA00023054"/>
    </source>
</evidence>
<dbReference type="InterPro" id="IPR053271">
    <property type="entry name" value="DDT_domain"/>
</dbReference>
<dbReference type="GeneID" id="110408816"/>
<dbReference type="Pfam" id="PF10537">
    <property type="entry name" value="WAC_Acf1_DNA_bd"/>
    <property type="match status" value="1"/>
</dbReference>
<keyword evidence="2" id="KW-0175">Coiled coil</keyword>
<dbReference type="AlphaFoldDB" id="A0A6J0ZGI5"/>
<dbReference type="Pfam" id="PF02791">
    <property type="entry name" value="DDT"/>
    <property type="match status" value="1"/>
</dbReference>
<evidence type="ECO:0000313" key="8">
    <source>
        <dbReference type="Proteomes" id="UP000504621"/>
    </source>
</evidence>
<feature type="compositionally biased region" description="Basic and acidic residues" evidence="5">
    <location>
        <begin position="235"/>
        <end position="248"/>
    </location>
</feature>
<dbReference type="Proteomes" id="UP000504621">
    <property type="component" value="Unplaced"/>
</dbReference>
<protein>
    <submittedName>
        <fullName evidence="9">DDT domain-containing protein DDB_G0282237 isoform X2</fullName>
    </submittedName>
</protein>
<dbReference type="PROSITE" id="PS51136">
    <property type="entry name" value="WAC"/>
    <property type="match status" value="1"/>
</dbReference>
<feature type="domain" description="DDT" evidence="6">
    <location>
        <begin position="309"/>
        <end position="370"/>
    </location>
</feature>
<keyword evidence="3 4" id="KW-0539">Nucleus</keyword>
<reference evidence="9" key="1">
    <citation type="submission" date="2025-08" db="UniProtKB">
        <authorList>
            <consortium name="RefSeq"/>
        </authorList>
    </citation>
    <scope>IDENTIFICATION</scope>
    <source>
        <tissue evidence="9">Leaf</tissue>
    </source>
</reference>
<feature type="domain" description="WAC" evidence="7">
    <location>
        <begin position="22"/>
        <end position="128"/>
    </location>
</feature>
<evidence type="ECO:0000256" key="1">
    <source>
        <dbReference type="ARBA" id="ARBA00004123"/>
    </source>
</evidence>
<evidence type="ECO:0000313" key="9">
    <source>
        <dbReference type="RefSeq" id="XP_021273590.1"/>
    </source>
</evidence>
<dbReference type="GO" id="GO:0000785">
    <property type="term" value="C:chromatin"/>
    <property type="evidence" value="ECO:0007669"/>
    <property type="project" value="UniProtKB-ARBA"/>
</dbReference>
<feature type="compositionally biased region" description="Basic and acidic residues" evidence="5">
    <location>
        <begin position="263"/>
        <end position="278"/>
    </location>
</feature>
<feature type="region of interest" description="Disordered" evidence="5">
    <location>
        <begin position="563"/>
        <end position="603"/>
    </location>
</feature>
<dbReference type="RefSeq" id="XP_021273590.1">
    <property type="nucleotide sequence ID" value="XM_021417915.1"/>
</dbReference>
<sequence>MPLFKRKPFGLAEPPKDLEPYALVYQVRFTKEIFQDYQEYLNRINFYRQRVWMCKYTGKSNMTYEEALVSEKHATQKVQELPNELVAPALCIIQFSMLSLRDLADAIAKKLQKDLFVGANLYGRKDGSLYPCKVLKLVENGVEKIQYEVAWINKTRKITENSIVLGEDLVWKKTPFSRNILKSFIRESTCRSIPWVIHEKLAQKHGISTDPPQELRSRFFFKDGQLVAKMKKRKNGDGKNEVNDESGKSKRKKVETGTSDAVKNGKEENNQPKEEPVKYPIDDLLVQPGPDDPLFTDRPFPSRDFNVPMDCVGDLLMVWDFCSSFSRLLHLWPFSLEDFENAICHKDSNLVLIAETHSALLRLLIKDDSEYSFALQKRKRKPKISLITWTDYVCDFLEMINITELSSSMTTIKRGHYGLLDANAKLWVLRELVSHALETDLIRGKLDEHIEQRQMLGAIRRGEALEYARKRREEKEQLKGESGADGLVKENSLESTGSNPHIAENGNPIIETGDMVEEVISSQQSNTFYDRRQLDCPSMKTEEKQNVDPKVLAENVTNSCEKEAQKQLSGDKKEAEERKSKEKRQQRREYFEREMEKRSIRTSPLGKDRDYNRYWWFRRDGRIFIEISDTKQWGYYSTKEEVDALIRSLNRKGERERALQIQLEKFYGKICLELQKRSKDLAHKIALEEAVLRRSTRVRAPPRENPANAFLRYVNKWKED</sequence>
<feature type="region of interest" description="Disordered" evidence="5">
    <location>
        <begin position="231"/>
        <end position="278"/>
    </location>
</feature>
<evidence type="ECO:0000256" key="4">
    <source>
        <dbReference type="PROSITE-ProRule" id="PRU00475"/>
    </source>
</evidence>
<accession>A0A6J0ZGI5</accession>
<feature type="compositionally biased region" description="Basic and acidic residues" evidence="5">
    <location>
        <begin position="563"/>
        <end position="580"/>
    </location>
</feature>
<dbReference type="Pfam" id="PF15612">
    <property type="entry name" value="WHIM1"/>
    <property type="match status" value="1"/>
</dbReference>
<gene>
    <name evidence="9" type="primary">LOC110408816</name>
</gene>
<organism evidence="8 9">
    <name type="scientific">Herrania umbratica</name>
    <dbReference type="NCBI Taxonomy" id="108875"/>
    <lineage>
        <taxon>Eukaryota</taxon>
        <taxon>Viridiplantae</taxon>
        <taxon>Streptophyta</taxon>
        <taxon>Embryophyta</taxon>
        <taxon>Tracheophyta</taxon>
        <taxon>Spermatophyta</taxon>
        <taxon>Magnoliopsida</taxon>
        <taxon>eudicotyledons</taxon>
        <taxon>Gunneridae</taxon>
        <taxon>Pentapetalae</taxon>
        <taxon>rosids</taxon>
        <taxon>malvids</taxon>
        <taxon>Malvales</taxon>
        <taxon>Malvaceae</taxon>
        <taxon>Byttnerioideae</taxon>
        <taxon>Herrania</taxon>
    </lineage>
</organism>
<dbReference type="SMART" id="SM00571">
    <property type="entry name" value="DDT"/>
    <property type="match status" value="1"/>
</dbReference>
<dbReference type="PANTHER" id="PTHR15546:SF2">
    <property type="entry name" value="DDT DOMAIN-CONTAINING PROTEIN DDB_G0282237"/>
    <property type="match status" value="1"/>
</dbReference>
<name>A0A6J0ZGI5_9ROSI</name>
<evidence type="ECO:0000259" key="6">
    <source>
        <dbReference type="PROSITE" id="PS50827"/>
    </source>
</evidence>
<dbReference type="Pfam" id="PF15613">
    <property type="entry name" value="WSD"/>
    <property type="match status" value="1"/>
</dbReference>
<dbReference type="InterPro" id="IPR013136">
    <property type="entry name" value="WSTF_Acf1_Cbp146"/>
</dbReference>
<dbReference type="PANTHER" id="PTHR15546">
    <property type="entry name" value="BROMODOMAIN ADJACENT TO ZINC FINGER DOMAIN, 2A"/>
    <property type="match status" value="1"/>
</dbReference>
<evidence type="ECO:0000256" key="5">
    <source>
        <dbReference type="SAM" id="MobiDB-lite"/>
    </source>
</evidence>
<evidence type="ECO:0000256" key="3">
    <source>
        <dbReference type="ARBA" id="ARBA00023242"/>
    </source>
</evidence>
<proteinExistence type="predicted"/>
<comment type="subcellular location">
    <subcellularLocation>
        <location evidence="1 4">Nucleus</location>
    </subcellularLocation>
</comment>
<dbReference type="InterPro" id="IPR028942">
    <property type="entry name" value="WHIM1_dom"/>
</dbReference>
<dbReference type="GO" id="GO:0005634">
    <property type="term" value="C:nucleus"/>
    <property type="evidence" value="ECO:0007669"/>
    <property type="project" value="UniProtKB-SubCell"/>
</dbReference>
<evidence type="ECO:0000259" key="7">
    <source>
        <dbReference type="PROSITE" id="PS51136"/>
    </source>
</evidence>
<keyword evidence="8" id="KW-1185">Reference proteome</keyword>